<dbReference type="SUPFAM" id="SSF54928">
    <property type="entry name" value="RNA-binding domain, RBD"/>
    <property type="match status" value="1"/>
</dbReference>
<keyword evidence="1" id="KW-0694">RNA-binding</keyword>
<name>B6JZ29_SCHJY</name>
<dbReference type="GO" id="GO:0035145">
    <property type="term" value="C:exon-exon junction complex"/>
    <property type="evidence" value="ECO:0000318"/>
    <property type="project" value="GO_Central"/>
</dbReference>
<dbReference type="GeneID" id="7048034"/>
<dbReference type="InterPro" id="IPR000504">
    <property type="entry name" value="RRM_dom"/>
</dbReference>
<protein>
    <submittedName>
        <fullName evidence="4">RNA-binding protein</fullName>
    </submittedName>
</protein>
<reference evidence="4 6" key="1">
    <citation type="journal article" date="2011" name="Science">
        <title>Comparative functional genomics of the fission yeasts.</title>
        <authorList>
            <person name="Rhind N."/>
            <person name="Chen Z."/>
            <person name="Yassour M."/>
            <person name="Thompson D.A."/>
            <person name="Haas B.J."/>
            <person name="Habib N."/>
            <person name="Wapinski I."/>
            <person name="Roy S."/>
            <person name="Lin M.F."/>
            <person name="Heiman D.I."/>
            <person name="Young S.K."/>
            <person name="Furuya K."/>
            <person name="Guo Y."/>
            <person name="Pidoux A."/>
            <person name="Chen H.M."/>
            <person name="Robbertse B."/>
            <person name="Goldberg J.M."/>
            <person name="Aoki K."/>
            <person name="Bayne E.H."/>
            <person name="Berlin A.M."/>
            <person name="Desjardins C.A."/>
            <person name="Dobbs E."/>
            <person name="Dukaj L."/>
            <person name="Fan L."/>
            <person name="FitzGerald M.G."/>
            <person name="French C."/>
            <person name="Gujja S."/>
            <person name="Hansen K."/>
            <person name="Keifenheim D."/>
            <person name="Levin J.Z."/>
            <person name="Mosher R.A."/>
            <person name="Mueller C.A."/>
            <person name="Pfiffner J."/>
            <person name="Priest M."/>
            <person name="Russ C."/>
            <person name="Smialowska A."/>
            <person name="Swoboda P."/>
            <person name="Sykes S.M."/>
            <person name="Vaughn M."/>
            <person name="Vengrova S."/>
            <person name="Yoder R."/>
            <person name="Zeng Q."/>
            <person name="Allshire R."/>
            <person name="Baulcombe D."/>
            <person name="Birren B.W."/>
            <person name="Brown W."/>
            <person name="Ekwall K."/>
            <person name="Kellis M."/>
            <person name="Leatherwood J."/>
            <person name="Levin H."/>
            <person name="Margalit H."/>
            <person name="Martienssen R."/>
            <person name="Nieduszynski C.A."/>
            <person name="Spatafora J.W."/>
            <person name="Friedman N."/>
            <person name="Dalgaard J.Z."/>
            <person name="Baumann P."/>
            <person name="Niki H."/>
            <person name="Regev A."/>
            <person name="Nusbaum C."/>
        </authorList>
    </citation>
    <scope>NUCLEOTIDE SEQUENCE [LARGE SCALE GENOMIC DNA]</scope>
    <source>
        <strain evidence="6">yFS275 / FY16936</strain>
    </source>
</reference>
<organism evidence="4 6">
    <name type="scientific">Schizosaccharomyces japonicus (strain yFS275 / FY16936)</name>
    <name type="common">Fission yeast</name>
    <dbReference type="NCBI Taxonomy" id="402676"/>
    <lineage>
        <taxon>Eukaryota</taxon>
        <taxon>Fungi</taxon>
        <taxon>Dikarya</taxon>
        <taxon>Ascomycota</taxon>
        <taxon>Taphrinomycotina</taxon>
        <taxon>Schizosaccharomycetes</taxon>
        <taxon>Schizosaccharomycetales</taxon>
        <taxon>Schizosaccharomycetaceae</taxon>
        <taxon>Schizosaccharomyces</taxon>
    </lineage>
</organism>
<dbReference type="GO" id="GO:0008380">
    <property type="term" value="P:RNA splicing"/>
    <property type="evidence" value="ECO:0000318"/>
    <property type="project" value="GO_Central"/>
</dbReference>
<evidence type="ECO:0000313" key="4">
    <source>
        <dbReference type="EMBL" id="EEB06797.1"/>
    </source>
</evidence>
<evidence type="ECO:0000256" key="1">
    <source>
        <dbReference type="PROSITE-ProRule" id="PRU00176"/>
    </source>
</evidence>
<keyword evidence="6" id="KW-1185">Reference proteome</keyword>
<dbReference type="SMART" id="SM00360">
    <property type="entry name" value="RRM"/>
    <property type="match status" value="1"/>
</dbReference>
<dbReference type="OMA" id="ESEMQTH"/>
<sequence>MSATPSRNPAKSIEGYTILVTGLHPETTEEQVEDLFLDFGPVRNLHLNLDRRTGYVKGYALLEYAELEQAQKAVEASQLTLLGHKLQADYAFLEPPVSHRMDVDSRSRSQSPARRDENGTVSM</sequence>
<dbReference type="RefSeq" id="XP_002173090.1">
    <property type="nucleotide sequence ID" value="XM_002173054.2"/>
</dbReference>
<dbReference type="OrthoDB" id="15688at2759"/>
<dbReference type="HOGENOM" id="CLU_012062_18_3_1"/>
<dbReference type="InterPro" id="IPR035979">
    <property type="entry name" value="RBD_domain_sf"/>
</dbReference>
<evidence type="ECO:0000259" key="3">
    <source>
        <dbReference type="PROSITE" id="PS50102"/>
    </source>
</evidence>
<evidence type="ECO:0000256" key="2">
    <source>
        <dbReference type="SAM" id="MobiDB-lite"/>
    </source>
</evidence>
<feature type="region of interest" description="Disordered" evidence="2">
    <location>
        <begin position="97"/>
        <end position="123"/>
    </location>
</feature>
<dbReference type="GO" id="GO:0005737">
    <property type="term" value="C:cytoplasm"/>
    <property type="evidence" value="ECO:0007669"/>
    <property type="project" value="InterPro"/>
</dbReference>
<dbReference type="GO" id="GO:0003729">
    <property type="term" value="F:mRNA binding"/>
    <property type="evidence" value="ECO:0000318"/>
    <property type="project" value="GO_Central"/>
</dbReference>
<dbReference type="InterPro" id="IPR012677">
    <property type="entry name" value="Nucleotide-bd_a/b_plait_sf"/>
</dbReference>
<dbReference type="Proteomes" id="UP000001744">
    <property type="component" value="Unassembled WGS sequence"/>
</dbReference>
<dbReference type="PANTHER" id="PTHR45894">
    <property type="entry name" value="RNA-BINDING PROTEIN 8A"/>
    <property type="match status" value="1"/>
</dbReference>
<dbReference type="Pfam" id="PF00076">
    <property type="entry name" value="RRM_1"/>
    <property type="match status" value="1"/>
</dbReference>
<dbReference type="Gene3D" id="3.30.70.330">
    <property type="match status" value="1"/>
</dbReference>
<dbReference type="STRING" id="402676.B6JZ29"/>
<proteinExistence type="predicted"/>
<gene>
    <name evidence="5" type="primary">rbm8</name>
    <name evidence="4" type="ORF">SJAG_01852</name>
</gene>
<feature type="domain" description="RRM" evidence="3">
    <location>
        <begin position="16"/>
        <end position="108"/>
    </location>
</feature>
<dbReference type="JaponicusDB" id="SJAG_01852">
    <property type="gene designation" value="rbm8"/>
</dbReference>
<accession>B6JZ29</accession>
<dbReference type="VEuPathDB" id="FungiDB:SJAG_01852"/>
<dbReference type="PROSITE" id="PS50102">
    <property type="entry name" value="RRM"/>
    <property type="match status" value="1"/>
</dbReference>
<dbReference type="EMBL" id="KE651168">
    <property type="protein sequence ID" value="EEB06797.1"/>
    <property type="molecule type" value="Genomic_DNA"/>
</dbReference>
<evidence type="ECO:0000313" key="6">
    <source>
        <dbReference type="Proteomes" id="UP000001744"/>
    </source>
</evidence>
<dbReference type="AlphaFoldDB" id="B6JZ29"/>
<dbReference type="eggNOG" id="KOG0130">
    <property type="taxonomic scope" value="Eukaryota"/>
</dbReference>
<evidence type="ECO:0000313" key="5">
    <source>
        <dbReference type="JaponicusDB" id="SJAG_01852"/>
    </source>
</evidence>
<dbReference type="InterPro" id="IPR008111">
    <property type="entry name" value="RNA-bd_8"/>
</dbReference>